<gene>
    <name evidence="1" type="ORF">B296_00022191</name>
</gene>
<evidence type="ECO:0000313" key="2">
    <source>
        <dbReference type="Proteomes" id="UP000287651"/>
    </source>
</evidence>
<reference evidence="1 2" key="1">
    <citation type="journal article" date="2014" name="Agronomy (Basel)">
        <title>A Draft Genome Sequence for Ensete ventricosum, the Drought-Tolerant Tree Against Hunger.</title>
        <authorList>
            <person name="Harrison J."/>
            <person name="Moore K.A."/>
            <person name="Paszkiewicz K."/>
            <person name="Jones T."/>
            <person name="Grant M."/>
            <person name="Ambacheew D."/>
            <person name="Muzemil S."/>
            <person name="Studholme D.J."/>
        </authorList>
    </citation>
    <scope>NUCLEOTIDE SEQUENCE [LARGE SCALE GENOMIC DNA]</scope>
</reference>
<protein>
    <submittedName>
        <fullName evidence="1">Uncharacterized protein</fullName>
    </submittedName>
</protein>
<accession>A0A426XB55</accession>
<dbReference type="AlphaFoldDB" id="A0A426XB55"/>
<comment type="caution">
    <text evidence="1">The sequence shown here is derived from an EMBL/GenBank/DDBJ whole genome shotgun (WGS) entry which is preliminary data.</text>
</comment>
<name>A0A426XB55_ENSVE</name>
<dbReference type="Proteomes" id="UP000287651">
    <property type="component" value="Unassembled WGS sequence"/>
</dbReference>
<evidence type="ECO:0000313" key="1">
    <source>
        <dbReference type="EMBL" id="RRT36670.1"/>
    </source>
</evidence>
<dbReference type="EMBL" id="AMZH03023277">
    <property type="protein sequence ID" value="RRT36670.1"/>
    <property type="molecule type" value="Genomic_DNA"/>
</dbReference>
<sequence length="59" mass="6879">MERHNPTLVSTKVHVLDFCLRKVSCFRSMFSSSMSTPCMRLRYFTKFHPSCSASRFVLS</sequence>
<proteinExistence type="predicted"/>
<organism evidence="1 2">
    <name type="scientific">Ensete ventricosum</name>
    <name type="common">Abyssinian banana</name>
    <name type="synonym">Musa ensete</name>
    <dbReference type="NCBI Taxonomy" id="4639"/>
    <lineage>
        <taxon>Eukaryota</taxon>
        <taxon>Viridiplantae</taxon>
        <taxon>Streptophyta</taxon>
        <taxon>Embryophyta</taxon>
        <taxon>Tracheophyta</taxon>
        <taxon>Spermatophyta</taxon>
        <taxon>Magnoliopsida</taxon>
        <taxon>Liliopsida</taxon>
        <taxon>Zingiberales</taxon>
        <taxon>Musaceae</taxon>
        <taxon>Ensete</taxon>
    </lineage>
</organism>